<dbReference type="Gene3D" id="3.40.50.1220">
    <property type="entry name" value="TPP-binding domain"/>
    <property type="match status" value="1"/>
</dbReference>
<dbReference type="InterPro" id="IPR038475">
    <property type="entry name" value="RecG_C_sf"/>
</dbReference>
<evidence type="ECO:0000313" key="3">
    <source>
        <dbReference type="Proteomes" id="UP000005090"/>
    </source>
</evidence>
<keyword evidence="3" id="KW-1185">Reference proteome</keyword>
<protein>
    <submittedName>
        <fullName evidence="2">Uncharacterized protein</fullName>
    </submittedName>
</protein>
<dbReference type="SUPFAM" id="SSF52467">
    <property type="entry name" value="DHS-like NAD/FAD-binding domain"/>
    <property type="match status" value="1"/>
</dbReference>
<dbReference type="EMBL" id="CM001475">
    <property type="protein sequence ID" value="EIC30080.1"/>
    <property type="molecule type" value="Genomic_DNA"/>
</dbReference>
<dbReference type="Gene3D" id="3.30.565.60">
    <property type="match status" value="1"/>
</dbReference>
<organism evidence="2 3">
    <name type="scientific">Methylomicrobium album BG8</name>
    <dbReference type="NCBI Taxonomy" id="686340"/>
    <lineage>
        <taxon>Bacteria</taxon>
        <taxon>Pseudomonadati</taxon>
        <taxon>Pseudomonadota</taxon>
        <taxon>Gammaproteobacteria</taxon>
        <taxon>Methylococcales</taxon>
        <taxon>Methylococcaceae</taxon>
        <taxon>Methylomicrobium</taxon>
    </lineage>
</organism>
<dbReference type="RefSeq" id="WP_005372458.1">
    <property type="nucleotide sequence ID" value="NZ_CM001475.1"/>
</dbReference>
<accession>H8GGW7</accession>
<dbReference type="STRING" id="686340.Metal_2349"/>
<name>H8GGW7_METAL</name>
<feature type="compositionally biased region" description="Acidic residues" evidence="1">
    <location>
        <begin position="898"/>
        <end position="909"/>
    </location>
</feature>
<evidence type="ECO:0000313" key="2">
    <source>
        <dbReference type="EMBL" id="EIC30080.1"/>
    </source>
</evidence>
<dbReference type="AlphaFoldDB" id="H8GGW7"/>
<dbReference type="PANTHER" id="PTHR30595:SF6">
    <property type="entry name" value="SCHLAFEN ALBA-2 DOMAIN-CONTAINING PROTEIN"/>
    <property type="match status" value="1"/>
</dbReference>
<sequence length="918" mass="103065">MRTTTTGRLRSLLIDGYEPVLLLGAGASIKSGIPAAALTVEKAARWAWCKEHCRHHEDNSIRRSDYWPWLTAQSWYKSDLSDADLYPDAIDHLLGVKSDRREFFEQLINPLGVHPSRGYVALTQILHQGWISTILTTNFDHCLERAAIQHNRPHRLVSISTPADYIMFSSAPQDPQLIFLHGSVKHYSDKNLTDEVQSLDAKIVDRLEPLLRDHPIIVVGYRGAEASVMKDLFLAHANSEGFLHGVYWCVLEGEVDGPFSPFVIELANQIRSNFQLVPIKGFDDLFEKDLLNSMIAAGARPTRRRSGHNVGGMPADMRPLIGFDVSGFEVPLLHARLSQYADKTDLWRPKEIDATWIEEMTDRLDLVRPIDASKAPTLAGWLLFAQNPSADFKQARVEFRAIGPSHWLRERFGDDIELEPAEREDDYSVRRTIGGNLWNQLDVLIDLLALVNFQFRLKAEVSRTVSAYNAIAIKEMIVNAIVHRDYDRDEPVYVEVQPKSITVKSPGGVIDEIAAQVGNQPFQEAIAGRTNPIKGYRNPAISDLFYGGGQMDRRGSGLPDMVLLTLNNNGSVAFGPSPDNRNFTVTIEARPEAVDEITNTALPLTEETVRYSSNLIPIALMPEKVWHAATTAKSNASFYRNAQGLAAPPGHVSDGRFYSLYNLEEIADVLITPFEPGDIETLGFSELISFPGGEAIALKLLHELIFEHLKSKGLQIEFNRRRAYFGRGDEPELKVSYQGRLRKATRTVVKARTKRDSDDIVYYEHKAFSFSVMRFGEDWALVITPGYAFTRDGLRSPIGQERTNILSTRRAALDFNPSVLQDVSFWLAVLSSEAEGLFALEHRPDNDFAHFAPTVLLSPRTPTISFNISAFNELSQRNQEIDEDLVKLDAELEQLALEPDDDEVDDEPPEHDGARDDD</sequence>
<reference evidence="2 3" key="1">
    <citation type="journal article" date="2013" name="Genome Announc.">
        <title>Genome Sequence of the Obligate Gammaproteobacterial Methanotroph Methylomicrobium album Strain BG8.</title>
        <authorList>
            <person name="Kits K.D."/>
            <person name="Kalyuzhnaya M.G."/>
            <person name="Klotz M.G."/>
            <person name="Jetten M.S."/>
            <person name="Op den Camp H.J."/>
            <person name="Vuilleumier S."/>
            <person name="Bringel F."/>
            <person name="Dispirito A.A."/>
            <person name="Murrell J.C."/>
            <person name="Bruce D."/>
            <person name="Cheng J.F."/>
            <person name="Copeland A."/>
            <person name="Goodwin L."/>
            <person name="Hauser L."/>
            <person name="Lajus A."/>
            <person name="Land M.L."/>
            <person name="Lapidus A."/>
            <person name="Lucas S."/>
            <person name="Medigue C."/>
            <person name="Pitluck S."/>
            <person name="Woyke T."/>
            <person name="Zeytun A."/>
            <person name="Stein L.Y."/>
        </authorList>
    </citation>
    <scope>NUCLEOTIDE SEQUENCE [LARGE SCALE GENOMIC DNA]</scope>
    <source>
        <strain evidence="2 3">BG8</strain>
    </source>
</reference>
<dbReference type="Proteomes" id="UP000005090">
    <property type="component" value="Chromosome"/>
</dbReference>
<feature type="region of interest" description="Disordered" evidence="1">
    <location>
        <begin position="894"/>
        <end position="918"/>
    </location>
</feature>
<dbReference type="InterPro" id="IPR029035">
    <property type="entry name" value="DHS-like_NAD/FAD-binding_dom"/>
</dbReference>
<dbReference type="HOGENOM" id="CLU_356723_0_0_6"/>
<dbReference type="eggNOG" id="COG2865">
    <property type="taxonomic scope" value="Bacteria"/>
</dbReference>
<dbReference type="PANTHER" id="PTHR30595">
    <property type="entry name" value="GLPR-RELATED TRANSCRIPTIONAL REPRESSOR"/>
    <property type="match status" value="1"/>
</dbReference>
<evidence type="ECO:0000256" key="1">
    <source>
        <dbReference type="SAM" id="MobiDB-lite"/>
    </source>
</evidence>
<gene>
    <name evidence="2" type="ORF">Metal_2349</name>
</gene>
<proteinExistence type="predicted"/>
<dbReference type="Pfam" id="PF13289">
    <property type="entry name" value="SIR2_2"/>
    <property type="match status" value="1"/>
</dbReference>